<dbReference type="EMBL" id="PFAF01000019">
    <property type="protein sequence ID" value="PIR99136.1"/>
    <property type="molecule type" value="Genomic_DNA"/>
</dbReference>
<dbReference type="Gene3D" id="3.40.50.2000">
    <property type="entry name" value="Glycogen Phosphorylase B"/>
    <property type="match status" value="2"/>
</dbReference>
<evidence type="ECO:0000313" key="5">
    <source>
        <dbReference type="Proteomes" id="UP000230796"/>
    </source>
</evidence>
<name>A0A2H0VJ72_9BACT</name>
<dbReference type="Pfam" id="PF00534">
    <property type="entry name" value="Glycos_transf_1"/>
    <property type="match status" value="1"/>
</dbReference>
<evidence type="ECO:0000259" key="2">
    <source>
        <dbReference type="Pfam" id="PF00534"/>
    </source>
</evidence>
<accession>A0A2H0VJ72</accession>
<dbReference type="AlphaFoldDB" id="A0A2H0VJ72"/>
<feature type="domain" description="Glycosyltransferase subfamily 4-like N-terminal" evidence="3">
    <location>
        <begin position="22"/>
        <end position="176"/>
    </location>
</feature>
<dbReference type="Pfam" id="PF13439">
    <property type="entry name" value="Glyco_transf_4"/>
    <property type="match status" value="1"/>
</dbReference>
<evidence type="ECO:0000259" key="3">
    <source>
        <dbReference type="Pfam" id="PF13439"/>
    </source>
</evidence>
<reference evidence="5" key="1">
    <citation type="submission" date="2017-09" db="EMBL/GenBank/DDBJ databases">
        <title>Depth-based differentiation of microbial function through sediment-hosted aquifers and enrichment of novel symbionts in the deep terrestrial subsurface.</title>
        <authorList>
            <person name="Probst A.J."/>
            <person name="Ladd B."/>
            <person name="Jarett J.K."/>
            <person name="Geller-Mcgrath D.E."/>
            <person name="Sieber C.M.K."/>
            <person name="Emerson J.B."/>
            <person name="Anantharaman K."/>
            <person name="Thomas B.C."/>
            <person name="Malmstrom R."/>
            <person name="Stieglmeier M."/>
            <person name="Klingl A."/>
            <person name="Woyke T."/>
            <person name="Ryan C.M."/>
            <person name="Banfield J.F."/>
        </authorList>
    </citation>
    <scope>NUCLEOTIDE SEQUENCE [LARGE SCALE GENOMIC DNA]</scope>
</reference>
<keyword evidence="1" id="KW-0808">Transferase</keyword>
<dbReference type="PANTHER" id="PTHR46401">
    <property type="entry name" value="GLYCOSYLTRANSFERASE WBBK-RELATED"/>
    <property type="match status" value="1"/>
</dbReference>
<dbReference type="GO" id="GO:0016757">
    <property type="term" value="F:glycosyltransferase activity"/>
    <property type="evidence" value="ECO:0007669"/>
    <property type="project" value="InterPro"/>
</dbReference>
<evidence type="ECO:0008006" key="6">
    <source>
        <dbReference type="Google" id="ProtNLM"/>
    </source>
</evidence>
<dbReference type="Proteomes" id="UP000230796">
    <property type="component" value="Unassembled WGS sequence"/>
</dbReference>
<evidence type="ECO:0000313" key="4">
    <source>
        <dbReference type="EMBL" id="PIR99136.1"/>
    </source>
</evidence>
<dbReference type="PANTHER" id="PTHR46401:SF2">
    <property type="entry name" value="GLYCOSYLTRANSFERASE WBBK-RELATED"/>
    <property type="match status" value="1"/>
</dbReference>
<evidence type="ECO:0000256" key="1">
    <source>
        <dbReference type="ARBA" id="ARBA00022679"/>
    </source>
</evidence>
<protein>
    <recommendedName>
        <fullName evidence="6">Glycosyl transferase family 1 domain-containing protein</fullName>
    </recommendedName>
</protein>
<gene>
    <name evidence="4" type="ORF">COT87_01090</name>
</gene>
<comment type="caution">
    <text evidence="4">The sequence shown here is derived from an EMBL/GenBank/DDBJ whole genome shotgun (WGS) entry which is preliminary data.</text>
</comment>
<sequence length="373" mass="42099">MRYTFAMNIAIDARFYGSGHTGLGRYTTNVMKYLPKYLQGYTLQVLLRDAEFDNFPSGKNIEKIHAEIPHYSFAEQIKLPSLLKSIGADLFYTFHFNTPIFANIPTIVTVHDLIKSHFTGSDTTTRAPWLYGLKRYGYNQVIERTLTQALDIIVPTNTVKNDILATFPMVKPERISPILEAPDEIFRDFSTKVAVTPSRMKSRDLNLPTKFILFVGNAYPHKNLGVLLKAVQQLSDLELVIVAKPSLFLSRVLTPYDQTRIHILSNLTDKELVTVYHQAQILVTPSLMEGYGLVGLEALMVGTPVIASNIAVYREVYGNKVTYFDPHSVLDLVRAIHSSLPHYPITSLPFLKRTWSDVAHDIAEVIHGRCTSL</sequence>
<organism evidence="4 5">
    <name type="scientific">Candidatus Collierbacteria bacterium CG10_big_fil_rev_8_21_14_0_10_44_9</name>
    <dbReference type="NCBI Taxonomy" id="1974535"/>
    <lineage>
        <taxon>Bacteria</taxon>
        <taxon>Candidatus Collieribacteriota</taxon>
    </lineage>
</organism>
<dbReference type="CDD" id="cd03809">
    <property type="entry name" value="GT4_MtfB-like"/>
    <property type="match status" value="1"/>
</dbReference>
<feature type="domain" description="Glycosyl transferase family 1" evidence="2">
    <location>
        <begin position="202"/>
        <end position="338"/>
    </location>
</feature>
<dbReference type="InterPro" id="IPR028098">
    <property type="entry name" value="Glyco_trans_4-like_N"/>
</dbReference>
<dbReference type="SUPFAM" id="SSF53756">
    <property type="entry name" value="UDP-Glycosyltransferase/glycogen phosphorylase"/>
    <property type="match status" value="1"/>
</dbReference>
<dbReference type="InterPro" id="IPR001296">
    <property type="entry name" value="Glyco_trans_1"/>
</dbReference>
<proteinExistence type="predicted"/>